<reference evidence="1" key="1">
    <citation type="submission" date="2022-04" db="EMBL/GenBank/DDBJ databases">
        <title>Genome of the entomopathogenic fungus Entomophthora muscae.</title>
        <authorList>
            <person name="Elya C."/>
            <person name="Lovett B.R."/>
            <person name="Lee E."/>
            <person name="Macias A.M."/>
            <person name="Hajek A.E."/>
            <person name="De Bivort B.L."/>
            <person name="Kasson M.T."/>
            <person name="De Fine Licht H.H."/>
            <person name="Stajich J.E."/>
        </authorList>
    </citation>
    <scope>NUCLEOTIDE SEQUENCE</scope>
    <source>
        <strain evidence="1">Berkeley</strain>
    </source>
</reference>
<accession>A0ACC2RVP1</accession>
<keyword evidence="2" id="KW-1185">Reference proteome</keyword>
<dbReference type="EMBL" id="QTSX02006464">
    <property type="protein sequence ID" value="KAJ9054150.1"/>
    <property type="molecule type" value="Genomic_DNA"/>
</dbReference>
<proteinExistence type="predicted"/>
<gene>
    <name evidence="1" type="ORF">DSO57_1017625</name>
</gene>
<name>A0ACC2RVP1_9FUNG</name>
<sequence length="123" mass="13309">MLKWYLVQVIPTSVNIQDSRLAIKALHPLKPNNLKLAPIQEQLVKFISNKRISANPPRPQTSSWSLHPPMSSSSFQVGSSSSPTMKSGVQKSNSLLLSSSESGGVGKDVVVICGAAQSHNRKF</sequence>
<protein>
    <submittedName>
        <fullName evidence="1">Uncharacterized protein</fullName>
    </submittedName>
</protein>
<evidence type="ECO:0000313" key="1">
    <source>
        <dbReference type="EMBL" id="KAJ9054150.1"/>
    </source>
</evidence>
<evidence type="ECO:0000313" key="2">
    <source>
        <dbReference type="Proteomes" id="UP001165960"/>
    </source>
</evidence>
<dbReference type="Proteomes" id="UP001165960">
    <property type="component" value="Unassembled WGS sequence"/>
</dbReference>
<comment type="caution">
    <text evidence="1">The sequence shown here is derived from an EMBL/GenBank/DDBJ whole genome shotgun (WGS) entry which is preliminary data.</text>
</comment>
<organism evidence="1 2">
    <name type="scientific">Entomophthora muscae</name>
    <dbReference type="NCBI Taxonomy" id="34485"/>
    <lineage>
        <taxon>Eukaryota</taxon>
        <taxon>Fungi</taxon>
        <taxon>Fungi incertae sedis</taxon>
        <taxon>Zoopagomycota</taxon>
        <taxon>Entomophthoromycotina</taxon>
        <taxon>Entomophthoromycetes</taxon>
        <taxon>Entomophthorales</taxon>
        <taxon>Entomophthoraceae</taxon>
        <taxon>Entomophthora</taxon>
    </lineage>
</organism>